<evidence type="ECO:0000313" key="3">
    <source>
        <dbReference type="EMBL" id="MCZ8547576.1"/>
    </source>
</evidence>
<dbReference type="CDD" id="cd03768">
    <property type="entry name" value="SR_ResInv"/>
    <property type="match status" value="1"/>
</dbReference>
<dbReference type="Gene3D" id="3.90.1750.20">
    <property type="entry name" value="Putative Large Serine Recombinase, Chain B, Domain 2"/>
    <property type="match status" value="1"/>
</dbReference>
<name>A0ABT4R1F4_9HYPH</name>
<evidence type="ECO:0000259" key="2">
    <source>
        <dbReference type="PROSITE" id="PS51737"/>
    </source>
</evidence>
<dbReference type="PANTHER" id="PTHR30461">
    <property type="entry name" value="DNA-INVERTASE FROM LAMBDOID PROPHAGE"/>
    <property type="match status" value="1"/>
</dbReference>
<dbReference type="SUPFAM" id="SSF53041">
    <property type="entry name" value="Resolvase-like"/>
    <property type="match status" value="1"/>
</dbReference>
<organism evidence="3 4">
    <name type="scientific">Mesorhizobium qingshengii</name>
    <dbReference type="NCBI Taxonomy" id="1165689"/>
    <lineage>
        <taxon>Bacteria</taxon>
        <taxon>Pseudomonadati</taxon>
        <taxon>Pseudomonadota</taxon>
        <taxon>Alphaproteobacteria</taxon>
        <taxon>Hyphomicrobiales</taxon>
        <taxon>Phyllobacteriaceae</taxon>
        <taxon>Mesorhizobium</taxon>
    </lineage>
</organism>
<sequence length="564" mass="62502">MSTQQKLRCAVYTRKSTEEGLEQEFNSLDAQREACVAFVASQIGLGWKLVPDFYDDGGISGGTMERPALKRLLQDIRNGRIDVVVVYKIDRLTRSLMDFSKIVETFDAHGVSFVSVTQQFNTTTSMGRLTLNVLLSFAQFEREVTAERIRDKIAASRKKGIWMGGTIPLGYRAVDKKLVVDEAAATIVRSIFRRYLELKSVLALADELNQSQTADRSTTLRPPVSRGRLYHLLSNPVYIGQARHRDTCYEGAHQPIVDAELFASVQALLKEQGPKRRSRSNAADLHLLTGLIFDETGDRLSPAYANNHGKRYRYYISNRLKVARRKDDTGWRVPADELEAFVDQQLIALLNNKSRLAEWIQQCASKEAIASGLNEADGLLDGSPACHAKRRSIVKSAIVRITLSPETIEFEIRPAALMRVILQSQGDGQSGGTNSQQPVIPPEIHKVTVACQIQRRGNEARLIIGDQPKHSRAPDPSLISLLVRSHSMLSALTNGSARSISELSKATGIHRADLSKALPMAFLSPAIVDDILAGNQPVSLTARRLARLADLPVDWDEQQSLLGF</sequence>
<feature type="domain" description="Recombinase" evidence="2">
    <location>
        <begin position="168"/>
        <end position="275"/>
    </location>
</feature>
<proteinExistence type="predicted"/>
<dbReference type="PANTHER" id="PTHR30461:SF23">
    <property type="entry name" value="DNA RECOMBINASE-RELATED"/>
    <property type="match status" value="1"/>
</dbReference>
<comment type="caution">
    <text evidence="3">The sequence shown here is derived from an EMBL/GenBank/DDBJ whole genome shotgun (WGS) entry which is preliminary data.</text>
</comment>
<dbReference type="PROSITE" id="PS51736">
    <property type="entry name" value="RECOMBINASES_3"/>
    <property type="match status" value="1"/>
</dbReference>
<dbReference type="InterPro" id="IPR038109">
    <property type="entry name" value="DNA_bind_recomb_sf"/>
</dbReference>
<feature type="non-terminal residue" evidence="3">
    <location>
        <position position="1"/>
    </location>
</feature>
<feature type="domain" description="Resolvase/invertase-type recombinase catalytic" evidence="1">
    <location>
        <begin position="8"/>
        <end position="160"/>
    </location>
</feature>
<accession>A0ABT4R1F4</accession>
<dbReference type="Gene3D" id="3.40.50.1390">
    <property type="entry name" value="Resolvase, N-terminal catalytic domain"/>
    <property type="match status" value="1"/>
</dbReference>
<dbReference type="EMBL" id="JAPFQA010000015">
    <property type="protein sequence ID" value="MCZ8547576.1"/>
    <property type="molecule type" value="Genomic_DNA"/>
</dbReference>
<protein>
    <submittedName>
        <fullName evidence="3">Recombinase family protein</fullName>
    </submittedName>
</protein>
<dbReference type="InterPro" id="IPR011109">
    <property type="entry name" value="DNA_bind_recombinase_dom"/>
</dbReference>
<dbReference type="PROSITE" id="PS51737">
    <property type="entry name" value="RECOMBINASE_DNA_BIND"/>
    <property type="match status" value="1"/>
</dbReference>
<dbReference type="Proteomes" id="UP001152178">
    <property type="component" value="Unassembled WGS sequence"/>
</dbReference>
<dbReference type="Pfam" id="PF00239">
    <property type="entry name" value="Resolvase"/>
    <property type="match status" value="1"/>
</dbReference>
<evidence type="ECO:0000313" key="4">
    <source>
        <dbReference type="Proteomes" id="UP001152178"/>
    </source>
</evidence>
<evidence type="ECO:0000259" key="1">
    <source>
        <dbReference type="PROSITE" id="PS51736"/>
    </source>
</evidence>
<reference evidence="3" key="1">
    <citation type="submission" date="2022-11" db="EMBL/GenBank/DDBJ databases">
        <authorList>
            <person name="Coimbra C."/>
        </authorList>
    </citation>
    <scope>NUCLEOTIDE SEQUENCE</scope>
    <source>
        <strain evidence="3">Jales19</strain>
    </source>
</reference>
<dbReference type="SMART" id="SM00857">
    <property type="entry name" value="Resolvase"/>
    <property type="match status" value="1"/>
</dbReference>
<keyword evidence="4" id="KW-1185">Reference proteome</keyword>
<gene>
    <name evidence="3" type="ORF">OOJ09_25600</name>
</gene>
<dbReference type="RefSeq" id="WP_269907854.1">
    <property type="nucleotide sequence ID" value="NZ_JAPFQA010000015.1"/>
</dbReference>
<dbReference type="InterPro" id="IPR036162">
    <property type="entry name" value="Resolvase-like_N_sf"/>
</dbReference>
<dbReference type="InterPro" id="IPR006119">
    <property type="entry name" value="Resolv_N"/>
</dbReference>
<dbReference type="Pfam" id="PF07508">
    <property type="entry name" value="Recombinase"/>
    <property type="match status" value="1"/>
</dbReference>
<dbReference type="InterPro" id="IPR050639">
    <property type="entry name" value="SSR_resolvase"/>
</dbReference>